<keyword evidence="1" id="KW-1133">Transmembrane helix</keyword>
<protein>
    <recommendedName>
        <fullName evidence="6">YwiC-like protein</fullName>
    </recommendedName>
</protein>
<feature type="transmembrane region" description="Helical" evidence="1">
    <location>
        <begin position="149"/>
        <end position="172"/>
    </location>
</feature>
<dbReference type="Proteomes" id="UP000296883">
    <property type="component" value="Chromosome"/>
</dbReference>
<dbReference type="KEGG" id="vac:E4Z98_06445"/>
<dbReference type="RefSeq" id="WP_135253441.1">
    <property type="nucleotide sequence ID" value="NZ_CP038865.1"/>
</dbReference>
<accession>A0A4Z0DE02</accession>
<keyword evidence="1" id="KW-0812">Transmembrane</keyword>
<evidence type="ECO:0008006" key="6">
    <source>
        <dbReference type="Google" id="ProtNLM"/>
    </source>
</evidence>
<keyword evidence="4" id="KW-1185">Reference proteome</keyword>
<dbReference type="Proteomes" id="UP000297725">
    <property type="component" value="Unassembled WGS sequence"/>
</dbReference>
<reference evidence="2 4" key="2">
    <citation type="journal article" date="2020" name="Int. J. Syst. Evol. Microbiol.">
        <title>Vagococcus xieshaowenii sp. nov., isolated from snow finch (Montifringilla taczanowskii) cloacal content.</title>
        <authorList>
            <person name="Ge Y."/>
            <person name="Yang J."/>
            <person name="Lai X.H."/>
            <person name="Zhang G."/>
            <person name="Jin D."/>
            <person name="Lu S."/>
            <person name="Wang B."/>
            <person name="Huang Y."/>
            <person name="Huang Y."/>
            <person name="Ren Z."/>
            <person name="Zhang X."/>
            <person name="Xu J."/>
        </authorList>
    </citation>
    <scope>NUCLEOTIDE SEQUENCE [LARGE SCALE GENOMIC DNA]</scope>
    <source>
        <strain evidence="2">Personal::cf-49</strain>
        <strain evidence="4">personal::cf-49</strain>
    </source>
</reference>
<proteinExistence type="predicted"/>
<feature type="transmembrane region" description="Helical" evidence="1">
    <location>
        <begin position="123"/>
        <end position="143"/>
    </location>
</feature>
<dbReference type="EMBL" id="SRHU01000005">
    <property type="protein sequence ID" value="TFZ43153.1"/>
    <property type="molecule type" value="Genomic_DNA"/>
</dbReference>
<feature type="transmembrane region" description="Helical" evidence="1">
    <location>
        <begin position="184"/>
        <end position="204"/>
    </location>
</feature>
<feature type="transmembrane region" description="Helical" evidence="1">
    <location>
        <begin position="237"/>
        <end position="253"/>
    </location>
</feature>
<evidence type="ECO:0000256" key="1">
    <source>
        <dbReference type="SAM" id="Phobius"/>
    </source>
</evidence>
<evidence type="ECO:0000313" key="5">
    <source>
        <dbReference type="Proteomes" id="UP000297725"/>
    </source>
</evidence>
<feature type="transmembrane region" description="Helical" evidence="1">
    <location>
        <begin position="210"/>
        <end position="230"/>
    </location>
</feature>
<feature type="transmembrane region" description="Helical" evidence="1">
    <location>
        <begin position="37"/>
        <end position="59"/>
    </location>
</feature>
<gene>
    <name evidence="3" type="ORF">E4031_00870</name>
    <name evidence="2" type="ORF">E4Z98_06445</name>
</gene>
<evidence type="ECO:0000313" key="4">
    <source>
        <dbReference type="Proteomes" id="UP000296883"/>
    </source>
</evidence>
<reference evidence="3 5" key="1">
    <citation type="submission" date="2019-03" db="EMBL/GenBank/DDBJ databases">
        <title>Vagococcus sp. was isolated fron gut of Carduelis flavirostris.</title>
        <authorList>
            <person name="Ge Y."/>
        </authorList>
    </citation>
    <scope>NUCLEOTIDE SEQUENCE [LARGE SCALE GENOMIC DNA]</scope>
    <source>
        <strain evidence="3 5">CF-210</strain>
    </source>
</reference>
<evidence type="ECO:0000313" key="2">
    <source>
        <dbReference type="EMBL" id="QCA28973.1"/>
    </source>
</evidence>
<feature type="transmembrane region" description="Helical" evidence="1">
    <location>
        <begin position="12"/>
        <end position="31"/>
    </location>
</feature>
<name>A0A4Z0DE02_9ENTE</name>
<keyword evidence="1" id="KW-0472">Membrane</keyword>
<accession>A0A7Z1YA60</accession>
<dbReference type="OrthoDB" id="2199132at2"/>
<evidence type="ECO:0000313" key="3">
    <source>
        <dbReference type="EMBL" id="TFZ43153.1"/>
    </source>
</evidence>
<organism evidence="2 4">
    <name type="scientific">Vagococcus xieshaowenii</name>
    <dbReference type="NCBI Taxonomy" id="2562451"/>
    <lineage>
        <taxon>Bacteria</taxon>
        <taxon>Bacillati</taxon>
        <taxon>Bacillota</taxon>
        <taxon>Bacilli</taxon>
        <taxon>Lactobacillales</taxon>
        <taxon>Enterococcaceae</taxon>
        <taxon>Vagococcus</taxon>
    </lineage>
</organism>
<dbReference type="EMBL" id="CP038865">
    <property type="protein sequence ID" value="QCA28973.1"/>
    <property type="molecule type" value="Genomic_DNA"/>
</dbReference>
<sequence length="254" mass="29751">MNHNYQKPNFIFIAINSFIETITCLLPGLILGHSLKWYSSTILLLALYIWLSNFFINLLRVAFKNRTELTNQLLAIKLALATLLIFLLFFKLGFNFTIIIILYEIYQLLVNLNFKKFLVHPQYTLMMSLFNGIIFNTIILALATNKFELSYLATFIFAYLIAMSSITTRQLYDYNGSWNKSKTILLKLVSFFATIGFLFWQNHLHQVSDWLFYSLSIGLVLILFCLKLITNPKKRELTLHFTSIILLVVYYLFK</sequence>
<dbReference type="AlphaFoldDB" id="A0A4Z0DE02"/>